<evidence type="ECO:0000313" key="2">
    <source>
        <dbReference type="EMBL" id="MBI4132692.1"/>
    </source>
</evidence>
<keyword evidence="1" id="KW-0472">Membrane</keyword>
<proteinExistence type="predicted"/>
<sequence length="320" mass="36824">MFAFRSHYQKTKAWYRAYERVLIPATLFLGFVADYVTFKHIQVSTSLTVLLVYFVLAGVAIAFTHYYDAARVSVRLRVVRLFAPLAIQYTFGALLGASFVFYWYSASFSASWPFIAIIALLMVGNEALRRHAERGAVQLCLYYFITFSFFSVAIPYLANGLESRLFLLAGLASLAFMYAYTGFVSVARDELRKQRTLILHVAFGIFVVMNALYFSNIIPPIPLSLREAGAYHEVRRSNGGYLLRGEHETIRDRLVPGQAMHLGPRERLYVYTAIFAPTDLRTSIYHQWYYYDETRSTWEKRDRLSFSITGGRREGYRGYS</sequence>
<evidence type="ECO:0000313" key="3">
    <source>
        <dbReference type="Proteomes" id="UP000756703"/>
    </source>
</evidence>
<evidence type="ECO:0000256" key="1">
    <source>
        <dbReference type="SAM" id="Phobius"/>
    </source>
</evidence>
<organism evidence="2 3">
    <name type="scientific">Candidatus Sungiibacteriota bacterium</name>
    <dbReference type="NCBI Taxonomy" id="2750080"/>
    <lineage>
        <taxon>Bacteria</taxon>
        <taxon>Candidatus Sungiibacteriota</taxon>
    </lineage>
</organism>
<keyword evidence="1" id="KW-1133">Transmembrane helix</keyword>
<accession>A0A932YWE9</accession>
<feature type="transmembrane region" description="Helical" evidence="1">
    <location>
        <begin position="50"/>
        <end position="69"/>
    </location>
</feature>
<reference evidence="2" key="1">
    <citation type="submission" date="2020-07" db="EMBL/GenBank/DDBJ databases">
        <title>Huge and variable diversity of episymbiotic CPR bacteria and DPANN archaea in groundwater ecosystems.</title>
        <authorList>
            <person name="He C.Y."/>
            <person name="Keren R."/>
            <person name="Whittaker M."/>
            <person name="Farag I.F."/>
            <person name="Doudna J."/>
            <person name="Cate J.H.D."/>
            <person name="Banfield J.F."/>
        </authorList>
    </citation>
    <scope>NUCLEOTIDE SEQUENCE</scope>
    <source>
        <strain evidence="2">NC_groundwater_1225_Ag_S-0.1um_56_177</strain>
    </source>
</reference>
<feature type="transmembrane region" description="Helical" evidence="1">
    <location>
        <begin position="21"/>
        <end position="38"/>
    </location>
</feature>
<dbReference type="AlphaFoldDB" id="A0A932YWE9"/>
<feature type="transmembrane region" description="Helical" evidence="1">
    <location>
        <begin position="110"/>
        <end position="128"/>
    </location>
</feature>
<feature type="transmembrane region" description="Helical" evidence="1">
    <location>
        <begin position="164"/>
        <end position="185"/>
    </location>
</feature>
<feature type="transmembrane region" description="Helical" evidence="1">
    <location>
        <begin position="140"/>
        <end position="158"/>
    </location>
</feature>
<dbReference type="Proteomes" id="UP000756703">
    <property type="component" value="Unassembled WGS sequence"/>
</dbReference>
<protein>
    <submittedName>
        <fullName evidence="2">DUF2914 domain-containing protein</fullName>
    </submittedName>
</protein>
<keyword evidence="1" id="KW-0812">Transmembrane</keyword>
<feature type="non-terminal residue" evidence="2">
    <location>
        <position position="320"/>
    </location>
</feature>
<gene>
    <name evidence="2" type="ORF">HY473_01145</name>
</gene>
<dbReference type="EMBL" id="JACQMI010000007">
    <property type="protein sequence ID" value="MBI4132692.1"/>
    <property type="molecule type" value="Genomic_DNA"/>
</dbReference>
<comment type="caution">
    <text evidence="2">The sequence shown here is derived from an EMBL/GenBank/DDBJ whole genome shotgun (WGS) entry which is preliminary data.</text>
</comment>
<feature type="transmembrane region" description="Helical" evidence="1">
    <location>
        <begin position="81"/>
        <end position="104"/>
    </location>
</feature>
<feature type="transmembrane region" description="Helical" evidence="1">
    <location>
        <begin position="197"/>
        <end position="215"/>
    </location>
</feature>
<name>A0A932YWE9_9BACT</name>